<dbReference type="CDD" id="cd14507">
    <property type="entry name" value="PTP-MTM-like"/>
    <property type="match status" value="1"/>
</dbReference>
<dbReference type="InterPro" id="IPR029021">
    <property type="entry name" value="Prot-tyrosine_phosphatase-like"/>
</dbReference>
<dbReference type="Pfam" id="PF06602">
    <property type="entry name" value="Myotub-related"/>
    <property type="match status" value="1"/>
</dbReference>
<name>A0A196SLG0_BLAHN</name>
<evidence type="ECO:0000259" key="4">
    <source>
        <dbReference type="PROSITE" id="PS50086"/>
    </source>
</evidence>
<feature type="binding site" evidence="2">
    <location>
        <begin position="827"/>
        <end position="833"/>
    </location>
    <ligand>
        <name>substrate</name>
    </ligand>
</feature>
<reference evidence="6 7" key="1">
    <citation type="submission" date="2016-05" db="EMBL/GenBank/DDBJ databases">
        <title>Nuclear genome of Blastocystis sp. subtype 1 NandII.</title>
        <authorList>
            <person name="Gentekaki E."/>
            <person name="Curtis B."/>
            <person name="Stairs C."/>
            <person name="Eme L."/>
            <person name="Herman E."/>
            <person name="Klimes V."/>
            <person name="Arias M.C."/>
            <person name="Elias M."/>
            <person name="Hilliou F."/>
            <person name="Klute M."/>
            <person name="Malik S.-B."/>
            <person name="Pightling A."/>
            <person name="Rachubinski R."/>
            <person name="Salas D."/>
            <person name="Schlacht A."/>
            <person name="Suga H."/>
            <person name="Archibald J."/>
            <person name="Ball S.G."/>
            <person name="Clark G."/>
            <person name="Dacks J."/>
            <person name="Van Der Giezen M."/>
            <person name="Tsaousis A."/>
            <person name="Roger A."/>
        </authorList>
    </citation>
    <scope>NUCLEOTIDE SEQUENCE [LARGE SCALE GENOMIC DNA]</scope>
    <source>
        <strain evidence="7">ATCC 50177 / NandII</strain>
    </source>
</reference>
<dbReference type="OrthoDB" id="271628at2759"/>
<evidence type="ECO:0000313" key="6">
    <source>
        <dbReference type="EMBL" id="OAO17888.1"/>
    </source>
</evidence>
<evidence type="ECO:0000256" key="2">
    <source>
        <dbReference type="PIRSR" id="PIRSR630564-2"/>
    </source>
</evidence>
<dbReference type="InterPro" id="IPR035969">
    <property type="entry name" value="Rab-GAP_TBC_sf"/>
</dbReference>
<dbReference type="AlphaFoldDB" id="A0A196SLG0"/>
<dbReference type="Proteomes" id="UP000078348">
    <property type="component" value="Unassembled WGS sequence"/>
</dbReference>
<keyword evidence="7" id="KW-1185">Reference proteome</keyword>
<evidence type="ECO:0000256" key="3">
    <source>
        <dbReference type="SAM" id="MobiDB-lite"/>
    </source>
</evidence>
<comment type="caution">
    <text evidence="6">The sequence shown here is derived from an EMBL/GenBank/DDBJ whole genome shotgun (WGS) entry which is preliminary data.</text>
</comment>
<protein>
    <submittedName>
        <fullName evidence="6">Alpha-1,3-mannosyltransferase</fullName>
    </submittedName>
</protein>
<dbReference type="PROSITE" id="PS51339">
    <property type="entry name" value="PPASE_MYOTUBULARIN"/>
    <property type="match status" value="1"/>
</dbReference>
<evidence type="ECO:0000259" key="5">
    <source>
        <dbReference type="PROSITE" id="PS51339"/>
    </source>
</evidence>
<evidence type="ECO:0000313" key="7">
    <source>
        <dbReference type="Proteomes" id="UP000078348"/>
    </source>
</evidence>
<dbReference type="STRING" id="478820.A0A196SLG0"/>
<dbReference type="PROSITE" id="PS50086">
    <property type="entry name" value="TBC_RABGAP"/>
    <property type="match status" value="1"/>
</dbReference>
<dbReference type="SMART" id="SM00164">
    <property type="entry name" value="TBC"/>
    <property type="match status" value="1"/>
</dbReference>
<feature type="binding site" evidence="2">
    <location>
        <begin position="762"/>
        <end position="763"/>
    </location>
    <ligand>
        <name>substrate</name>
    </ligand>
</feature>
<feature type="region of interest" description="Disordered" evidence="3">
    <location>
        <begin position="492"/>
        <end position="530"/>
    </location>
</feature>
<feature type="active site" description="Phosphocysteine intermediate" evidence="1">
    <location>
        <position position="827"/>
    </location>
</feature>
<keyword evidence="6" id="KW-0328">Glycosyltransferase</keyword>
<dbReference type="InterPro" id="IPR010569">
    <property type="entry name" value="Myotubularin-like_Pase_dom"/>
</dbReference>
<dbReference type="GO" id="GO:0016757">
    <property type="term" value="F:glycosyltransferase activity"/>
    <property type="evidence" value="ECO:0007669"/>
    <property type="project" value="UniProtKB-KW"/>
</dbReference>
<dbReference type="Gene3D" id="1.10.472.80">
    <property type="entry name" value="Ypt/Rab-GAP domain of gyp1p, domain 3"/>
    <property type="match status" value="1"/>
</dbReference>
<proteinExistence type="predicted"/>
<feature type="domain" description="Myotubularin phosphatase" evidence="5">
    <location>
        <begin position="612"/>
        <end position="991"/>
    </location>
</feature>
<organism evidence="6 7">
    <name type="scientific">Blastocystis sp. subtype 1 (strain ATCC 50177 / NandII)</name>
    <dbReference type="NCBI Taxonomy" id="478820"/>
    <lineage>
        <taxon>Eukaryota</taxon>
        <taxon>Sar</taxon>
        <taxon>Stramenopiles</taxon>
        <taxon>Bigyra</taxon>
        <taxon>Opalozoa</taxon>
        <taxon>Opalinata</taxon>
        <taxon>Blastocystidae</taxon>
        <taxon>Blastocystis</taxon>
    </lineage>
</organism>
<dbReference type="InterPro" id="IPR000195">
    <property type="entry name" value="Rab-GAP-TBC_dom"/>
</dbReference>
<dbReference type="GO" id="GO:0005737">
    <property type="term" value="C:cytoplasm"/>
    <property type="evidence" value="ECO:0007669"/>
    <property type="project" value="TreeGrafter"/>
</dbReference>
<dbReference type="PANTHER" id="PTHR10807">
    <property type="entry name" value="MYOTUBULARIN-RELATED"/>
    <property type="match status" value="1"/>
</dbReference>
<sequence length="1008" mass="115047">MTDLYNNAISEEDKKLFWKRVGDTDTIDAAEIVKQCCCVNGIPDHQRSAAWKFLLSKTIEEEVGDNSGSYEELAASDDSDLKDVIADIDADIEKCGVEDEKKAAATRNIHKAYMLYDKKNVFVPGTSTLIALLLDYFSEQEVFNVYNVLFRQIWPEGRQFDVMGYLPEERVVKSVLFEKEPQIIMHANETSMTLDKILLRWMLTFFANAVSVELTKRFFDVYFCARCCGEGKIGFATETFYIATVVVLLRATSDSYLKEKDGAKASKALTKAARALSAEDYAKVIVEARELARDIPSYKISAFREKHEMACKGELENRDRNLWSGCEVTFGEGSLGLTLKSTKKMLCIGRYRRNSDGTPGAAEESGALVPGVVLVMIDGEEVKEGLSVSKASKKIKEIKEEKGSVVLKFQLMSAIEQKKEEESSKKSSYVSDEYMPNYLDIGEKVLRNVEVSIRVPDVVGSFYVPSFEMHKGRMFITTYRLIFHPYMKLKKSKKAKTPRSPRSPKEPKDGEGASPVPEEEAREPSDMIPGPLGVEDLNIPLLKIAKVDETGPRMVSMVLKDKQVVNMMFSSSKTMDQWEEDVRKHAFPGASDEVFAFRPEAAKLIPQGDLNGWTLYDAALDYDRVGLLSCPKLRLYVQGYDTNPTYPSRFLIPADFSDEDFAAVTKYRSKGRVPVPVWRHPTTNAVLCRSAQPMVGLKMKKSSMDEKLIRRIMGCCGASTKRYYFVDARSRMAAMGNQSMGKGTENTANYPGSEIFFMNIANIHAARQSLQMMSDLFNPDVYKGDDDNFYKMLADAKWYEQVRTILCAIARSVEMLEDEGCSILSHCSDGWDRTAQMVAGTELMLDPFYRTIKGFEILIEKEWCSFGHQFRKRYGQDNGNAEDEQRSPVFILWLDCVYQAMQQYPTAFEFNEEMLLCINEHVYSGKFGTFLFDCEAKRFEFQVKERTISLWSFINDPSRIEEFRNPDYKQSETTLRLDCSSKHLRIWENMWRKYDSTYFPKKNVKYYY</sequence>
<gene>
    <name evidence="6" type="ORF">AV274_0344</name>
</gene>
<dbReference type="SUPFAM" id="SSF52799">
    <property type="entry name" value="(Phosphotyrosine protein) phosphatases II"/>
    <property type="match status" value="1"/>
</dbReference>
<dbReference type="SUPFAM" id="SSF47923">
    <property type="entry name" value="Ypt/Rab-GAP domain of gyp1p"/>
    <property type="match status" value="2"/>
</dbReference>
<dbReference type="Pfam" id="PF00566">
    <property type="entry name" value="RabGAP-TBC"/>
    <property type="match status" value="1"/>
</dbReference>
<dbReference type="InterPro" id="IPR030564">
    <property type="entry name" value="Myotubularin"/>
</dbReference>
<accession>A0A196SLG0</accession>
<feature type="domain" description="Rab-GAP TBC" evidence="4">
    <location>
        <begin position="41"/>
        <end position="226"/>
    </location>
</feature>
<dbReference type="EMBL" id="LXWW01000013">
    <property type="protein sequence ID" value="OAO17888.1"/>
    <property type="molecule type" value="Genomic_DNA"/>
</dbReference>
<dbReference type="PANTHER" id="PTHR10807:SF128">
    <property type="entry name" value="PHOSPHATIDYLINOSITOL-3,5-BISPHOSPHATE 3-PHOSPHATASE"/>
    <property type="match status" value="1"/>
</dbReference>
<keyword evidence="6" id="KW-0808">Transferase</keyword>
<evidence type="ECO:0000256" key="1">
    <source>
        <dbReference type="PIRSR" id="PIRSR630564-1"/>
    </source>
</evidence>